<dbReference type="Proteomes" id="UP000185469">
    <property type="component" value="Chromosome"/>
</dbReference>
<evidence type="ECO:0000256" key="3">
    <source>
        <dbReference type="ARBA" id="ARBA00022553"/>
    </source>
</evidence>
<comment type="cofactor">
    <cofactor evidence="1">
        <name>Mg(2+)</name>
        <dbReference type="ChEBI" id="CHEBI:18420"/>
    </cofactor>
</comment>
<feature type="domain" description="Alpha-D-phosphohexomutase alpha/beta/alpha" evidence="9">
    <location>
        <begin position="51"/>
        <end position="169"/>
    </location>
</feature>
<dbReference type="SUPFAM" id="SSF53738">
    <property type="entry name" value="Phosphoglucomutase, first 3 domains"/>
    <property type="match status" value="3"/>
</dbReference>
<dbReference type="AlphaFoldDB" id="A0A1L7CWV4"/>
<dbReference type="PROSITE" id="PS00710">
    <property type="entry name" value="PGM_PMM"/>
    <property type="match status" value="1"/>
</dbReference>
<reference evidence="12 13" key="1">
    <citation type="submission" date="2014-08" db="EMBL/GenBank/DDBJ databases">
        <title>Complete genome sequence of Corynebacterium sphenisci CECT 5990(T) (=DSM 44792(T)), isolated from healthy wild penguins.</title>
        <authorList>
            <person name="Ruckert C."/>
            <person name="Albersmeier A."/>
            <person name="Winkler A."/>
            <person name="Kalinowski J."/>
        </authorList>
    </citation>
    <scope>NUCLEOTIDE SEQUENCE [LARGE SCALE GENOMIC DNA]</scope>
    <source>
        <strain evidence="12 13">DSM 44792</strain>
    </source>
</reference>
<dbReference type="InterPro" id="IPR016066">
    <property type="entry name" value="A-D-PHexomutase_CS"/>
</dbReference>
<sequence>MAPQDDAADLLARARRWRDHDPDPVTRAELTALLDAGDRAGLAAAFAGPLEFGTAGLRGRLGPGESRMNLATVLRATAGVAAHVRAHATGTWRVVLGCDARHGSAAFQAAAAEVVSAAGGEALLLPAALPTPVTAYLTRALPADAGVMITASHNPPADNGYKVYLGRALAERDSQVGAQITAPHDRLIAEAIAAAPPADEVPRDRSRIRRLGPGVLEDYLDRAASLARVSDPAARGRLRIALTPMHGVGGAPIAAALARAGFTSVHPVAAQFEPDPDFPTVEFPNPEEPGALDLALAEARRIGADLILAADPDADRCAAAIADDAAEGGYRLLSGDELGAVLAEYLAREHAGEHGASLANSMVSSRLPARIAAAHGLGHVETLTGFKWISQAPGIVYGYEEAIGYCVDPGRVRDKDGVSAAVRVADIAAALAPAGRDLGDVLDDLARAHGLHLTRPLTVRVADTARIAGAMARLRQSPPGELAGSAVTGVRDYAEGAAGLPATNAVALTTADADRVIARPSGTEPKLKCYLEVIVDVAGGDVAAARARAEARLDAIAARMRDALGL</sequence>
<dbReference type="CDD" id="cd05799">
    <property type="entry name" value="PGM2"/>
    <property type="match status" value="1"/>
</dbReference>
<dbReference type="SUPFAM" id="SSF55957">
    <property type="entry name" value="Phosphoglucomutase, C-terminal domain"/>
    <property type="match status" value="1"/>
</dbReference>
<evidence type="ECO:0000259" key="9">
    <source>
        <dbReference type="Pfam" id="PF02878"/>
    </source>
</evidence>
<evidence type="ECO:0000313" key="12">
    <source>
        <dbReference type="EMBL" id="APT90300.1"/>
    </source>
</evidence>
<accession>A0A1L7CWV4</accession>
<dbReference type="InterPro" id="IPR005844">
    <property type="entry name" value="A-D-PHexomutase_a/b/a-I"/>
</dbReference>
<feature type="domain" description="Alpha-D-phosphohexomutase C-terminal" evidence="8">
    <location>
        <begin position="505"/>
        <end position="543"/>
    </location>
</feature>
<evidence type="ECO:0000256" key="4">
    <source>
        <dbReference type="ARBA" id="ARBA00022723"/>
    </source>
</evidence>
<evidence type="ECO:0000259" key="8">
    <source>
        <dbReference type="Pfam" id="PF00408"/>
    </source>
</evidence>
<keyword evidence="3" id="KW-0597">Phosphoprotein</keyword>
<keyword evidence="6" id="KW-0413">Isomerase</keyword>
<dbReference type="PANTHER" id="PTHR45745:SF1">
    <property type="entry name" value="PHOSPHOGLUCOMUTASE 2B-RELATED"/>
    <property type="match status" value="1"/>
</dbReference>
<dbReference type="Pfam" id="PF02880">
    <property type="entry name" value="PGM_PMM_III"/>
    <property type="match status" value="1"/>
</dbReference>
<keyword evidence="13" id="KW-1185">Reference proteome</keyword>
<feature type="domain" description="Alpha-D-phosphohexomutase alpha/beta/alpha" evidence="10">
    <location>
        <begin position="217"/>
        <end position="320"/>
    </location>
</feature>
<evidence type="ECO:0000313" key="13">
    <source>
        <dbReference type="Proteomes" id="UP000185469"/>
    </source>
</evidence>
<dbReference type="PANTHER" id="PTHR45745">
    <property type="entry name" value="PHOSPHOMANNOMUTASE 45A"/>
    <property type="match status" value="1"/>
</dbReference>
<dbReference type="KEGG" id="csph:CSPHI_03595"/>
<dbReference type="InterPro" id="IPR016055">
    <property type="entry name" value="A-D-PHexomutase_a/b/a-I/II/III"/>
</dbReference>
<comment type="similarity">
    <text evidence="2 7">Belongs to the phosphohexose mutase family.</text>
</comment>
<dbReference type="InterPro" id="IPR036900">
    <property type="entry name" value="A-D-PHexomutase_C_sf"/>
</dbReference>
<dbReference type="Gene3D" id="3.40.120.10">
    <property type="entry name" value="Alpha-D-Glucose-1,6-Bisphosphate, subunit A, domain 3"/>
    <property type="match status" value="3"/>
</dbReference>
<dbReference type="InterPro" id="IPR005846">
    <property type="entry name" value="A-D-PHexomutase_a/b/a-III"/>
</dbReference>
<name>A0A1L7CWV4_9CORY</name>
<feature type="domain" description="Alpha-D-phosphohexomutase alpha/beta/alpha" evidence="11">
    <location>
        <begin position="335"/>
        <end position="445"/>
    </location>
</feature>
<dbReference type="InterPro" id="IPR005843">
    <property type="entry name" value="A-D-PHexomutase_C"/>
</dbReference>
<dbReference type="GO" id="GO:0005975">
    <property type="term" value="P:carbohydrate metabolic process"/>
    <property type="evidence" value="ECO:0007669"/>
    <property type="project" value="InterPro"/>
</dbReference>
<dbReference type="Gene3D" id="3.30.310.50">
    <property type="entry name" value="Alpha-D-phosphohexomutase, C-terminal domain"/>
    <property type="match status" value="1"/>
</dbReference>
<evidence type="ECO:0000256" key="5">
    <source>
        <dbReference type="ARBA" id="ARBA00022842"/>
    </source>
</evidence>
<evidence type="ECO:0000256" key="1">
    <source>
        <dbReference type="ARBA" id="ARBA00001946"/>
    </source>
</evidence>
<dbReference type="OrthoDB" id="9806956at2"/>
<evidence type="ECO:0000256" key="7">
    <source>
        <dbReference type="RuleBase" id="RU004326"/>
    </source>
</evidence>
<evidence type="ECO:0000256" key="2">
    <source>
        <dbReference type="ARBA" id="ARBA00010231"/>
    </source>
</evidence>
<dbReference type="PRINTS" id="PR00509">
    <property type="entry name" value="PGMPMM"/>
</dbReference>
<dbReference type="InterPro" id="IPR005845">
    <property type="entry name" value="A-D-PHexomutase_a/b/a-II"/>
</dbReference>
<dbReference type="GO" id="GO:0006166">
    <property type="term" value="P:purine ribonucleoside salvage"/>
    <property type="evidence" value="ECO:0007669"/>
    <property type="project" value="TreeGrafter"/>
</dbReference>
<proteinExistence type="inferred from homology"/>
<dbReference type="RefSeq" id="WP_075691526.1">
    <property type="nucleotide sequence ID" value="NZ_CP009248.1"/>
</dbReference>
<dbReference type="EMBL" id="CP009248">
    <property type="protein sequence ID" value="APT90300.1"/>
    <property type="molecule type" value="Genomic_DNA"/>
</dbReference>
<dbReference type="Pfam" id="PF00408">
    <property type="entry name" value="PGM_PMM_IV"/>
    <property type="match status" value="1"/>
</dbReference>
<protein>
    <submittedName>
        <fullName evidence="12">Phosphomannomutase</fullName>
    </submittedName>
</protein>
<dbReference type="STRING" id="1437874.CSPHI_03595"/>
<dbReference type="InterPro" id="IPR005841">
    <property type="entry name" value="Alpha-D-phosphohexomutase_SF"/>
</dbReference>
<keyword evidence="5 7" id="KW-0460">Magnesium</keyword>
<dbReference type="GO" id="GO:0008973">
    <property type="term" value="F:phosphopentomutase activity"/>
    <property type="evidence" value="ECO:0007669"/>
    <property type="project" value="TreeGrafter"/>
</dbReference>
<gene>
    <name evidence="12" type="ORF">CSPHI_03595</name>
</gene>
<evidence type="ECO:0000259" key="11">
    <source>
        <dbReference type="Pfam" id="PF02880"/>
    </source>
</evidence>
<organism evidence="12 13">
    <name type="scientific">Corynebacterium sphenisci DSM 44792</name>
    <dbReference type="NCBI Taxonomy" id="1437874"/>
    <lineage>
        <taxon>Bacteria</taxon>
        <taxon>Bacillati</taxon>
        <taxon>Actinomycetota</taxon>
        <taxon>Actinomycetes</taxon>
        <taxon>Mycobacteriales</taxon>
        <taxon>Corynebacteriaceae</taxon>
        <taxon>Corynebacterium</taxon>
    </lineage>
</organism>
<evidence type="ECO:0000259" key="10">
    <source>
        <dbReference type="Pfam" id="PF02879"/>
    </source>
</evidence>
<dbReference type="Pfam" id="PF02879">
    <property type="entry name" value="PGM_PMM_II"/>
    <property type="match status" value="1"/>
</dbReference>
<keyword evidence="4 7" id="KW-0479">Metal-binding</keyword>
<evidence type="ECO:0000256" key="6">
    <source>
        <dbReference type="ARBA" id="ARBA00023235"/>
    </source>
</evidence>
<dbReference type="GO" id="GO:0000287">
    <property type="term" value="F:magnesium ion binding"/>
    <property type="evidence" value="ECO:0007669"/>
    <property type="project" value="InterPro"/>
</dbReference>
<dbReference type="Pfam" id="PF02878">
    <property type="entry name" value="PGM_PMM_I"/>
    <property type="match status" value="1"/>
</dbReference>